<accession>A0A8S1XEE0</accession>
<protein>
    <submittedName>
        <fullName evidence="1">Uncharacterized protein</fullName>
    </submittedName>
</protein>
<dbReference type="EMBL" id="CAJJDP010000119">
    <property type="protein sequence ID" value="CAD8199288.1"/>
    <property type="molecule type" value="Genomic_DNA"/>
</dbReference>
<comment type="caution">
    <text evidence="1">The sequence shown here is derived from an EMBL/GenBank/DDBJ whole genome shotgun (WGS) entry which is preliminary data.</text>
</comment>
<reference evidence="1" key="1">
    <citation type="submission" date="2021-01" db="EMBL/GenBank/DDBJ databases">
        <authorList>
            <consortium name="Genoscope - CEA"/>
            <person name="William W."/>
        </authorList>
    </citation>
    <scope>NUCLEOTIDE SEQUENCE</scope>
</reference>
<gene>
    <name evidence="1" type="ORF">POCTA_138.1.T1190033</name>
</gene>
<dbReference type="AlphaFoldDB" id="A0A8S1XEE0"/>
<evidence type="ECO:0000313" key="2">
    <source>
        <dbReference type="Proteomes" id="UP000683925"/>
    </source>
</evidence>
<keyword evidence="2" id="KW-1185">Reference proteome</keyword>
<organism evidence="1 2">
    <name type="scientific">Paramecium octaurelia</name>
    <dbReference type="NCBI Taxonomy" id="43137"/>
    <lineage>
        <taxon>Eukaryota</taxon>
        <taxon>Sar</taxon>
        <taxon>Alveolata</taxon>
        <taxon>Ciliophora</taxon>
        <taxon>Intramacronucleata</taxon>
        <taxon>Oligohymenophorea</taxon>
        <taxon>Peniculida</taxon>
        <taxon>Parameciidae</taxon>
        <taxon>Paramecium</taxon>
    </lineage>
</organism>
<name>A0A8S1XEE0_PAROT</name>
<evidence type="ECO:0000313" key="1">
    <source>
        <dbReference type="EMBL" id="CAD8199288.1"/>
    </source>
</evidence>
<sequence length="36" mass="4287">MAKNMERDNLKGLMEIHIKVVGKIMKYEWKGIMYMG</sequence>
<proteinExistence type="predicted"/>
<dbReference type="Proteomes" id="UP000683925">
    <property type="component" value="Unassembled WGS sequence"/>
</dbReference>